<dbReference type="AlphaFoldDB" id="A0A7S1LES0"/>
<sequence length="165" mass="17492">MGCTLSSECDTRATAFKSRLERVSSERLAAARREREHVKRDAVVALFDRRDRARAATVTTSGDHEVAVHQGESGAVTIVPTLASDRRSAGFTAPGDGVDTQRTPVDHPASQASSATSAVLDVWRGSRTFTVVHARGSRYSRSPADGPPRSNPLSVTGVAAIPEAP</sequence>
<accession>A0A7S1LES0</accession>
<name>A0A7S1LES0_NEODS</name>
<dbReference type="EMBL" id="HBGF01011771">
    <property type="protein sequence ID" value="CAD9102250.1"/>
    <property type="molecule type" value="Transcribed_RNA"/>
</dbReference>
<gene>
    <name evidence="2" type="ORF">NDES1114_LOCUS7866</name>
</gene>
<reference evidence="2" key="1">
    <citation type="submission" date="2021-01" db="EMBL/GenBank/DDBJ databases">
        <authorList>
            <person name="Corre E."/>
            <person name="Pelletier E."/>
            <person name="Niang G."/>
            <person name="Scheremetjew M."/>
            <person name="Finn R."/>
            <person name="Kale V."/>
            <person name="Holt S."/>
            <person name="Cochrane G."/>
            <person name="Meng A."/>
            <person name="Brown T."/>
            <person name="Cohen L."/>
        </authorList>
    </citation>
    <scope>NUCLEOTIDE SEQUENCE</scope>
    <source>
        <strain evidence="2">CCAP 1951/1</strain>
    </source>
</reference>
<organism evidence="2">
    <name type="scientific">Neobodo designis</name>
    <name type="common">Flagellated protozoan</name>
    <name type="synonym">Bodo designis</name>
    <dbReference type="NCBI Taxonomy" id="312471"/>
    <lineage>
        <taxon>Eukaryota</taxon>
        <taxon>Discoba</taxon>
        <taxon>Euglenozoa</taxon>
        <taxon>Kinetoplastea</taxon>
        <taxon>Metakinetoplastina</taxon>
        <taxon>Neobodonida</taxon>
        <taxon>Neobodo</taxon>
    </lineage>
</organism>
<proteinExistence type="predicted"/>
<protein>
    <submittedName>
        <fullName evidence="2">Uncharacterized protein</fullName>
    </submittedName>
</protein>
<feature type="region of interest" description="Disordered" evidence="1">
    <location>
        <begin position="87"/>
        <end position="116"/>
    </location>
</feature>
<feature type="region of interest" description="Disordered" evidence="1">
    <location>
        <begin position="134"/>
        <end position="165"/>
    </location>
</feature>
<evidence type="ECO:0000256" key="1">
    <source>
        <dbReference type="SAM" id="MobiDB-lite"/>
    </source>
</evidence>
<evidence type="ECO:0000313" key="2">
    <source>
        <dbReference type="EMBL" id="CAD9102250.1"/>
    </source>
</evidence>